<evidence type="ECO:0000313" key="3">
    <source>
        <dbReference type="Proteomes" id="UP000242474"/>
    </source>
</evidence>
<organism evidence="2 3">
    <name type="scientific">Coemansia reversa (strain ATCC 12441 / NRRL 1564)</name>
    <dbReference type="NCBI Taxonomy" id="763665"/>
    <lineage>
        <taxon>Eukaryota</taxon>
        <taxon>Fungi</taxon>
        <taxon>Fungi incertae sedis</taxon>
        <taxon>Zoopagomycota</taxon>
        <taxon>Kickxellomycotina</taxon>
        <taxon>Kickxellomycetes</taxon>
        <taxon>Kickxellales</taxon>
        <taxon>Kickxellaceae</taxon>
        <taxon>Coemansia</taxon>
    </lineage>
</organism>
<accession>A0A2G5B4I3</accession>
<reference evidence="2 3" key="1">
    <citation type="journal article" date="2015" name="Genome Biol. Evol.">
        <title>Phylogenomic analyses indicate that early fungi evolved digesting cell walls of algal ancestors of land plants.</title>
        <authorList>
            <person name="Chang Y."/>
            <person name="Wang S."/>
            <person name="Sekimoto S."/>
            <person name="Aerts A.L."/>
            <person name="Choi C."/>
            <person name="Clum A."/>
            <person name="LaButti K.M."/>
            <person name="Lindquist E.A."/>
            <person name="Yee Ngan C."/>
            <person name="Ohm R.A."/>
            <person name="Salamov A.A."/>
            <person name="Grigoriev I.V."/>
            <person name="Spatafora J.W."/>
            <person name="Berbee M.L."/>
        </authorList>
    </citation>
    <scope>NUCLEOTIDE SEQUENCE [LARGE SCALE GENOMIC DNA]</scope>
    <source>
        <strain evidence="2 3">NRRL 1564</strain>
    </source>
</reference>
<dbReference type="AlphaFoldDB" id="A0A2G5B4I3"/>
<sequence length="210" mass="24260">MSDFPVNFVAVFDNETEKFDRKPFLEEATIENVICVLEKWDKYQEKLYLAYHIKEYVSLADKKIEFKGKIFYLLSLWPRESDVHCVLSFDELMKIMEERNQPITINKPYLGECEDSYFSFPNFDDLRGENTDNNESTDGIKNTDENKDKDMVESVDVEKDLLRVAVVKGIMSLASSEKIAGHKAYIENALGNDIALSGKSKSKPRAWSWS</sequence>
<feature type="region of interest" description="Disordered" evidence="1">
    <location>
        <begin position="127"/>
        <end position="149"/>
    </location>
</feature>
<name>A0A2G5B4I3_COERN</name>
<proteinExistence type="predicted"/>
<protein>
    <submittedName>
        <fullName evidence="2">Uncharacterized protein</fullName>
    </submittedName>
</protein>
<dbReference type="EMBL" id="KZ303529">
    <property type="protein sequence ID" value="PIA13637.1"/>
    <property type="molecule type" value="Genomic_DNA"/>
</dbReference>
<evidence type="ECO:0000313" key="2">
    <source>
        <dbReference type="EMBL" id="PIA13637.1"/>
    </source>
</evidence>
<keyword evidence="3" id="KW-1185">Reference proteome</keyword>
<feature type="compositionally biased region" description="Polar residues" evidence="1">
    <location>
        <begin position="131"/>
        <end position="140"/>
    </location>
</feature>
<dbReference type="Proteomes" id="UP000242474">
    <property type="component" value="Unassembled WGS sequence"/>
</dbReference>
<evidence type="ECO:0000256" key="1">
    <source>
        <dbReference type="SAM" id="MobiDB-lite"/>
    </source>
</evidence>
<gene>
    <name evidence="2" type="ORF">COEREDRAFT_89389</name>
</gene>